<sequence length="64" mass="7620">MPFTAPYKRLRSQDLLRHLQPRRFCGRCERPFKVEVDFASLEIGRTIRDLCLTGLFGFKEYNII</sequence>
<name>A0A2P5CKN2_PARAD</name>
<protein>
    <submittedName>
        <fullName evidence="1">Uncharacterized protein</fullName>
    </submittedName>
</protein>
<proteinExistence type="predicted"/>
<evidence type="ECO:0000313" key="2">
    <source>
        <dbReference type="Proteomes" id="UP000237105"/>
    </source>
</evidence>
<dbReference type="Proteomes" id="UP000237105">
    <property type="component" value="Unassembled WGS sequence"/>
</dbReference>
<gene>
    <name evidence="1" type="ORF">PanWU01x14_145100</name>
</gene>
<dbReference type="AlphaFoldDB" id="A0A2P5CKN2"/>
<comment type="caution">
    <text evidence="1">The sequence shown here is derived from an EMBL/GenBank/DDBJ whole genome shotgun (WGS) entry which is preliminary data.</text>
</comment>
<accession>A0A2P5CKN2</accession>
<evidence type="ECO:0000313" key="1">
    <source>
        <dbReference type="EMBL" id="PON61594.1"/>
    </source>
</evidence>
<keyword evidence="2" id="KW-1185">Reference proteome</keyword>
<reference evidence="2" key="1">
    <citation type="submission" date="2016-06" db="EMBL/GenBank/DDBJ databases">
        <title>Parallel loss of symbiosis genes in relatives of nitrogen-fixing non-legume Parasponia.</title>
        <authorList>
            <person name="Van Velzen R."/>
            <person name="Holmer R."/>
            <person name="Bu F."/>
            <person name="Rutten L."/>
            <person name="Van Zeijl A."/>
            <person name="Liu W."/>
            <person name="Santuari L."/>
            <person name="Cao Q."/>
            <person name="Sharma T."/>
            <person name="Shen D."/>
            <person name="Roswanjaya Y."/>
            <person name="Wardhani T."/>
            <person name="Kalhor M.S."/>
            <person name="Jansen J."/>
            <person name="Van den Hoogen J."/>
            <person name="Gungor B."/>
            <person name="Hartog M."/>
            <person name="Hontelez J."/>
            <person name="Verver J."/>
            <person name="Yang W.-C."/>
            <person name="Schijlen E."/>
            <person name="Repin R."/>
            <person name="Schilthuizen M."/>
            <person name="Schranz E."/>
            <person name="Heidstra R."/>
            <person name="Miyata K."/>
            <person name="Fedorova E."/>
            <person name="Kohlen W."/>
            <person name="Bisseling T."/>
            <person name="Smit S."/>
            <person name="Geurts R."/>
        </authorList>
    </citation>
    <scope>NUCLEOTIDE SEQUENCE [LARGE SCALE GENOMIC DNA]</scope>
    <source>
        <strain evidence="2">cv. WU1-14</strain>
    </source>
</reference>
<dbReference type="EMBL" id="JXTB01000120">
    <property type="protein sequence ID" value="PON61594.1"/>
    <property type="molecule type" value="Genomic_DNA"/>
</dbReference>
<organism evidence="1 2">
    <name type="scientific">Parasponia andersonii</name>
    <name type="common">Sponia andersonii</name>
    <dbReference type="NCBI Taxonomy" id="3476"/>
    <lineage>
        <taxon>Eukaryota</taxon>
        <taxon>Viridiplantae</taxon>
        <taxon>Streptophyta</taxon>
        <taxon>Embryophyta</taxon>
        <taxon>Tracheophyta</taxon>
        <taxon>Spermatophyta</taxon>
        <taxon>Magnoliopsida</taxon>
        <taxon>eudicotyledons</taxon>
        <taxon>Gunneridae</taxon>
        <taxon>Pentapetalae</taxon>
        <taxon>rosids</taxon>
        <taxon>fabids</taxon>
        <taxon>Rosales</taxon>
        <taxon>Cannabaceae</taxon>
        <taxon>Parasponia</taxon>
    </lineage>
</organism>